<dbReference type="Pfam" id="PF22581">
    <property type="entry name" value="CIMIP3"/>
    <property type="match status" value="1"/>
</dbReference>
<feature type="region of interest" description="Disordered" evidence="1">
    <location>
        <begin position="1"/>
        <end position="22"/>
    </location>
</feature>
<name>A0A7M4FC68_CROPO</name>
<keyword evidence="3" id="KW-1185">Reference proteome</keyword>
<dbReference type="InterPro" id="IPR054446">
    <property type="entry name" value="CIMIP3-like"/>
</dbReference>
<reference evidence="2" key="2">
    <citation type="submission" date="2025-09" db="UniProtKB">
        <authorList>
            <consortium name="Ensembl"/>
        </authorList>
    </citation>
    <scope>IDENTIFICATION</scope>
</reference>
<organism evidence="2 3">
    <name type="scientific">Crocodylus porosus</name>
    <name type="common">Saltwater crocodile</name>
    <name type="synonym">Estuarine crocodile</name>
    <dbReference type="NCBI Taxonomy" id="8502"/>
    <lineage>
        <taxon>Eukaryota</taxon>
        <taxon>Metazoa</taxon>
        <taxon>Chordata</taxon>
        <taxon>Craniata</taxon>
        <taxon>Vertebrata</taxon>
        <taxon>Euteleostomi</taxon>
        <taxon>Archelosauria</taxon>
        <taxon>Archosauria</taxon>
        <taxon>Crocodylia</taxon>
        <taxon>Longirostres</taxon>
        <taxon>Crocodylidae</taxon>
        <taxon>Crocodylus</taxon>
    </lineage>
</organism>
<evidence type="ECO:0000256" key="1">
    <source>
        <dbReference type="SAM" id="MobiDB-lite"/>
    </source>
</evidence>
<proteinExistence type="predicted"/>
<protein>
    <submittedName>
        <fullName evidence="2">Uncharacterized protein</fullName>
    </submittedName>
</protein>
<evidence type="ECO:0000313" key="3">
    <source>
        <dbReference type="Proteomes" id="UP000594220"/>
    </source>
</evidence>
<sequence length="146" mass="16280">LTFAFPEGRGHPHSSGWKRGNQPLHRASLKKCARKVRLLLESTGAKRKAPHSVPGGVHPGGYKPELLELVFYKTSNSDSYSLFYTAHRPICGYCQDTGRARKAMDAETMNMVKWRSATGKRSMFGCSKPKAMMQCLSILFMQDSLA</sequence>
<dbReference type="Proteomes" id="UP000594220">
    <property type="component" value="Unplaced"/>
</dbReference>
<dbReference type="PANTHER" id="PTHR35444:SF1">
    <property type="entry name" value="RIKEN CDNA 1700001C19 GENE"/>
    <property type="match status" value="1"/>
</dbReference>
<accession>A0A7M4FC68</accession>
<evidence type="ECO:0000313" key="2">
    <source>
        <dbReference type="Ensembl" id="ENSCPRP00005022749.1"/>
    </source>
</evidence>
<reference evidence="2" key="1">
    <citation type="submission" date="2025-08" db="UniProtKB">
        <authorList>
            <consortium name="Ensembl"/>
        </authorList>
    </citation>
    <scope>IDENTIFICATION</scope>
</reference>
<dbReference type="AlphaFoldDB" id="A0A7M4FC68"/>
<dbReference type="PANTHER" id="PTHR35444">
    <property type="entry name" value="RIKEN CDNA 1700001C19 GENE"/>
    <property type="match status" value="1"/>
</dbReference>
<dbReference type="Ensembl" id="ENSCPRT00005026581.1">
    <property type="protein sequence ID" value="ENSCPRP00005022749.1"/>
    <property type="gene ID" value="ENSCPRG00005015853.1"/>
</dbReference>